<gene>
    <name evidence="5" type="ORF">EDC56_3731</name>
</gene>
<keyword evidence="2" id="KW-0238">DNA-binding</keyword>
<evidence type="ECO:0000313" key="6">
    <source>
        <dbReference type="Proteomes" id="UP000275394"/>
    </source>
</evidence>
<evidence type="ECO:0000256" key="1">
    <source>
        <dbReference type="ARBA" id="ARBA00023015"/>
    </source>
</evidence>
<proteinExistence type="predicted"/>
<evidence type="ECO:0000259" key="4">
    <source>
        <dbReference type="PROSITE" id="PS01124"/>
    </source>
</evidence>
<organism evidence="5 6">
    <name type="scientific">Sinobacterium caligoides</name>
    <dbReference type="NCBI Taxonomy" id="933926"/>
    <lineage>
        <taxon>Bacteria</taxon>
        <taxon>Pseudomonadati</taxon>
        <taxon>Pseudomonadota</taxon>
        <taxon>Gammaproteobacteria</taxon>
        <taxon>Cellvibrionales</taxon>
        <taxon>Spongiibacteraceae</taxon>
        <taxon>Sinobacterium</taxon>
    </lineage>
</organism>
<reference evidence="5 6" key="1">
    <citation type="submission" date="2018-11" db="EMBL/GenBank/DDBJ databases">
        <title>Genomic Encyclopedia of Type Strains, Phase IV (KMG-IV): sequencing the most valuable type-strain genomes for metagenomic binning, comparative biology and taxonomic classification.</title>
        <authorList>
            <person name="Goeker M."/>
        </authorList>
    </citation>
    <scope>NUCLEOTIDE SEQUENCE [LARGE SCALE GENOMIC DNA]</scope>
    <source>
        <strain evidence="5 6">DSM 100316</strain>
    </source>
</reference>
<dbReference type="Pfam" id="PF12625">
    <property type="entry name" value="Arabinose_bd"/>
    <property type="match status" value="1"/>
</dbReference>
<evidence type="ECO:0000256" key="3">
    <source>
        <dbReference type="ARBA" id="ARBA00023163"/>
    </source>
</evidence>
<dbReference type="PANTHER" id="PTHR47894">
    <property type="entry name" value="HTH-TYPE TRANSCRIPTIONAL REGULATOR GADX"/>
    <property type="match status" value="1"/>
</dbReference>
<dbReference type="GO" id="GO:0000976">
    <property type="term" value="F:transcription cis-regulatory region binding"/>
    <property type="evidence" value="ECO:0007669"/>
    <property type="project" value="TreeGrafter"/>
</dbReference>
<sequence length="348" mass="39666">MTTQLKDAGTLIRLAYQSMQSMGLDADEVLRRSNLTSQQLYDSSLRTPHQGQSSFWQAAEAVSGDAYIGLSIGDNMPVFKGLVLEYLLISAANYRDGIERIINYQRLISDALDIQIGEDGDYFYLSFRYADSNSQLIDCTLISIARALLLNSDSTLQPQRVELCHSPAANPGAYHRLDRDVGNNILCRYQRAFNCQVTFEKSENRLYYSRQSLLRPSMHSQPELIMFHEQCAEAQLSYLQKQDLIGLVEYNIGKNLSTGEHQLSAIAKQMRLSPASLQQQLEEAGTSYSKLLNDYRHALSLRLLIHSDDSIANIVQRTGFSEPSTFYRAFKRWEAMTPIEYRKKHRLH</sequence>
<dbReference type="EMBL" id="RKHR01000009">
    <property type="protein sequence ID" value="ROR94916.1"/>
    <property type="molecule type" value="Genomic_DNA"/>
</dbReference>
<dbReference type="InterPro" id="IPR032687">
    <property type="entry name" value="AraC-type_N"/>
</dbReference>
<dbReference type="SUPFAM" id="SSF46689">
    <property type="entry name" value="Homeodomain-like"/>
    <property type="match status" value="1"/>
</dbReference>
<keyword evidence="6" id="KW-1185">Reference proteome</keyword>
<dbReference type="GO" id="GO:0003700">
    <property type="term" value="F:DNA-binding transcription factor activity"/>
    <property type="evidence" value="ECO:0007669"/>
    <property type="project" value="InterPro"/>
</dbReference>
<dbReference type="InterPro" id="IPR009057">
    <property type="entry name" value="Homeodomain-like_sf"/>
</dbReference>
<dbReference type="Pfam" id="PF12833">
    <property type="entry name" value="HTH_18"/>
    <property type="match status" value="1"/>
</dbReference>
<accession>A0A3N2D534</accession>
<keyword evidence="1" id="KW-0805">Transcription regulation</keyword>
<dbReference type="InterPro" id="IPR018060">
    <property type="entry name" value="HTH_AraC"/>
</dbReference>
<dbReference type="PROSITE" id="PS01124">
    <property type="entry name" value="HTH_ARAC_FAMILY_2"/>
    <property type="match status" value="1"/>
</dbReference>
<dbReference type="RefSeq" id="WP_123714052.1">
    <property type="nucleotide sequence ID" value="NZ_RKHR01000009.1"/>
</dbReference>
<keyword evidence="3" id="KW-0804">Transcription</keyword>
<evidence type="ECO:0000313" key="5">
    <source>
        <dbReference type="EMBL" id="ROR94916.1"/>
    </source>
</evidence>
<feature type="domain" description="HTH araC/xylS-type" evidence="4">
    <location>
        <begin position="242"/>
        <end position="344"/>
    </location>
</feature>
<dbReference type="AlphaFoldDB" id="A0A3N2D534"/>
<evidence type="ECO:0000256" key="2">
    <source>
        <dbReference type="ARBA" id="ARBA00023125"/>
    </source>
</evidence>
<dbReference type="PANTHER" id="PTHR47894:SF1">
    <property type="entry name" value="HTH-TYPE TRANSCRIPTIONAL REGULATOR VQSM"/>
    <property type="match status" value="1"/>
</dbReference>
<protein>
    <submittedName>
        <fullName evidence="5">AraC family transcriptional regulator</fullName>
    </submittedName>
</protein>
<comment type="caution">
    <text evidence="5">The sequence shown here is derived from an EMBL/GenBank/DDBJ whole genome shotgun (WGS) entry which is preliminary data.</text>
</comment>
<dbReference type="OrthoDB" id="6194859at2"/>
<name>A0A3N2D534_9GAMM</name>
<dbReference type="SMART" id="SM00342">
    <property type="entry name" value="HTH_ARAC"/>
    <property type="match status" value="1"/>
</dbReference>
<dbReference type="GO" id="GO:0005829">
    <property type="term" value="C:cytosol"/>
    <property type="evidence" value="ECO:0007669"/>
    <property type="project" value="TreeGrafter"/>
</dbReference>
<dbReference type="Gene3D" id="1.10.10.60">
    <property type="entry name" value="Homeodomain-like"/>
    <property type="match status" value="1"/>
</dbReference>
<dbReference type="Proteomes" id="UP000275394">
    <property type="component" value="Unassembled WGS sequence"/>
</dbReference>